<evidence type="ECO:0000313" key="2">
    <source>
        <dbReference type="EMBL" id="AQT43630.1"/>
    </source>
</evidence>
<name>A0A1U9MDL1_9HYPH</name>
<dbReference type="InterPro" id="IPR010836">
    <property type="entry name" value="SapC"/>
</dbReference>
<keyword evidence="3" id="KW-1185">Reference proteome</keyword>
<sequence length="276" mass="31183">MPTVMLFYKNIVPISRETHKKLKFSAPKNLDFAANTHWVPLAGEEFYQAALNYPILFMGAEDKEGKITYTAVAMLGLANDENDYLDKDKKWRPDTYIPAFVRRYPFVLAGAPDQKELTVCFDSESGMFNEVEGIDLFNSDGSVSPFMEDRINFLNAFKNSMEQTNKFLETIAKMGLFKKQSIDIRSQSGQTARLENFWIIDTEKFNKLSGDQLAKLHKQGFLGWIFAQLMSMNNLPGLMNLHIAHMKNAIAAPKSAISDKTGEGTKKNKPASTKIN</sequence>
<protein>
    <submittedName>
        <fullName evidence="2">SapC protein</fullName>
    </submittedName>
</protein>
<proteinExistence type="predicted"/>
<feature type="region of interest" description="Disordered" evidence="1">
    <location>
        <begin position="257"/>
        <end position="276"/>
    </location>
</feature>
<gene>
    <name evidence="2" type="ORF">BBC0178_022030</name>
</gene>
<evidence type="ECO:0000256" key="1">
    <source>
        <dbReference type="SAM" id="MobiDB-lite"/>
    </source>
</evidence>
<dbReference type="RefSeq" id="WP_078040196.1">
    <property type="nucleotide sequence ID" value="NZ_CP015820.1"/>
</dbReference>
<evidence type="ECO:0000313" key="3">
    <source>
        <dbReference type="Proteomes" id="UP000189660"/>
    </source>
</evidence>
<dbReference type="KEGG" id="bapa:BBC0178_022030"/>
<accession>A0A1U9MDL1</accession>
<dbReference type="Pfam" id="PF07277">
    <property type="entry name" value="SapC"/>
    <property type="match status" value="1"/>
</dbReference>
<organism evidence="2 3">
    <name type="scientific">Bartonella apihabitans</name>
    <dbReference type="NCBI Taxonomy" id="2750929"/>
    <lineage>
        <taxon>Bacteria</taxon>
        <taxon>Pseudomonadati</taxon>
        <taxon>Pseudomonadota</taxon>
        <taxon>Alphaproteobacteria</taxon>
        <taxon>Hyphomicrobiales</taxon>
        <taxon>Bartonellaceae</taxon>
        <taxon>Bartonella</taxon>
    </lineage>
</organism>
<dbReference type="EMBL" id="CP015820">
    <property type="protein sequence ID" value="AQT43630.1"/>
    <property type="molecule type" value="Genomic_DNA"/>
</dbReference>
<reference evidence="2 3" key="1">
    <citation type="submission" date="2016-11" db="EMBL/GenBank/DDBJ databases">
        <title>Comparative genomics of Bartonella apis.</title>
        <authorList>
            <person name="Engel P."/>
        </authorList>
    </citation>
    <scope>NUCLEOTIDE SEQUENCE [LARGE SCALE GENOMIC DNA]</scope>
    <source>
        <strain evidence="2 3">BBC0178</strain>
    </source>
</reference>
<dbReference type="OrthoDB" id="9806524at2"/>
<dbReference type="AlphaFoldDB" id="A0A1U9MDL1"/>
<dbReference type="Proteomes" id="UP000189660">
    <property type="component" value="Chromosome"/>
</dbReference>